<keyword evidence="3" id="KW-0479">Metal-binding</keyword>
<dbReference type="SUPFAM" id="SSF50129">
    <property type="entry name" value="GroES-like"/>
    <property type="match status" value="1"/>
</dbReference>
<evidence type="ECO:0000256" key="6">
    <source>
        <dbReference type="ARBA" id="ARBA00023027"/>
    </source>
</evidence>
<dbReference type="PANTHER" id="PTHR42940:SF8">
    <property type="entry name" value="VACUOLAR PROTEIN SORTING-ASSOCIATED PROTEIN 11"/>
    <property type="match status" value="1"/>
</dbReference>
<dbReference type="InterPro" id="IPR020843">
    <property type="entry name" value="ER"/>
</dbReference>
<evidence type="ECO:0000259" key="7">
    <source>
        <dbReference type="SMART" id="SM00829"/>
    </source>
</evidence>
<name>A0A9P4ME89_9PEZI</name>
<evidence type="ECO:0000256" key="3">
    <source>
        <dbReference type="ARBA" id="ARBA00022723"/>
    </source>
</evidence>
<dbReference type="SUPFAM" id="SSF51735">
    <property type="entry name" value="NAD(P)-binding Rossmann-fold domains"/>
    <property type="match status" value="1"/>
</dbReference>
<dbReference type="SMART" id="SM00829">
    <property type="entry name" value="PKS_ER"/>
    <property type="match status" value="1"/>
</dbReference>
<comment type="cofactor">
    <cofactor evidence="1">
        <name>Zn(2+)</name>
        <dbReference type="ChEBI" id="CHEBI:29105"/>
    </cofactor>
</comment>
<comment type="similarity">
    <text evidence="2">Belongs to the zinc-containing alcohol dehydrogenase family.</text>
</comment>
<dbReference type="PANTHER" id="PTHR42940">
    <property type="entry name" value="ALCOHOL DEHYDROGENASE 1-RELATED"/>
    <property type="match status" value="1"/>
</dbReference>
<dbReference type="Gene3D" id="3.40.50.720">
    <property type="entry name" value="NAD(P)-binding Rossmann-like Domain"/>
    <property type="match status" value="1"/>
</dbReference>
<dbReference type="EMBL" id="ML978121">
    <property type="protein sequence ID" value="KAF2104232.1"/>
    <property type="molecule type" value="Genomic_DNA"/>
</dbReference>
<dbReference type="InterPro" id="IPR013154">
    <property type="entry name" value="ADH-like_N"/>
</dbReference>
<keyword evidence="4" id="KW-0862">Zinc</keyword>
<dbReference type="InterPro" id="IPR011032">
    <property type="entry name" value="GroES-like_sf"/>
</dbReference>
<protein>
    <submittedName>
        <fullName evidence="8">Alcohol dehydrogenase-like protein</fullName>
    </submittedName>
</protein>
<gene>
    <name evidence="8" type="ORF">NA57DRAFT_51073</name>
</gene>
<keyword evidence="9" id="KW-1185">Reference proteome</keyword>
<dbReference type="Pfam" id="PF00107">
    <property type="entry name" value="ADH_zinc_N"/>
    <property type="match status" value="1"/>
</dbReference>
<accession>A0A9P4ME89</accession>
<dbReference type="GO" id="GO:0005737">
    <property type="term" value="C:cytoplasm"/>
    <property type="evidence" value="ECO:0007669"/>
    <property type="project" value="TreeGrafter"/>
</dbReference>
<evidence type="ECO:0000256" key="1">
    <source>
        <dbReference type="ARBA" id="ARBA00001947"/>
    </source>
</evidence>
<dbReference type="GO" id="GO:0004022">
    <property type="term" value="F:alcohol dehydrogenase (NAD+) activity"/>
    <property type="evidence" value="ECO:0007669"/>
    <property type="project" value="TreeGrafter"/>
</dbReference>
<dbReference type="FunFam" id="3.40.50.720:FF:000039">
    <property type="entry name" value="Alcohol dehydrogenase AdhP"/>
    <property type="match status" value="1"/>
</dbReference>
<dbReference type="InterPro" id="IPR036291">
    <property type="entry name" value="NAD(P)-bd_dom_sf"/>
</dbReference>
<organism evidence="8 9">
    <name type="scientific">Rhizodiscina lignyota</name>
    <dbReference type="NCBI Taxonomy" id="1504668"/>
    <lineage>
        <taxon>Eukaryota</taxon>
        <taxon>Fungi</taxon>
        <taxon>Dikarya</taxon>
        <taxon>Ascomycota</taxon>
        <taxon>Pezizomycotina</taxon>
        <taxon>Dothideomycetes</taxon>
        <taxon>Pleosporomycetidae</taxon>
        <taxon>Aulographales</taxon>
        <taxon>Rhizodiscinaceae</taxon>
        <taxon>Rhizodiscina</taxon>
    </lineage>
</organism>
<dbReference type="CDD" id="cd08297">
    <property type="entry name" value="CAD3"/>
    <property type="match status" value="1"/>
</dbReference>
<evidence type="ECO:0000256" key="5">
    <source>
        <dbReference type="ARBA" id="ARBA00023002"/>
    </source>
</evidence>
<keyword evidence="5" id="KW-0560">Oxidoreductase</keyword>
<evidence type="ECO:0000256" key="2">
    <source>
        <dbReference type="ARBA" id="ARBA00008072"/>
    </source>
</evidence>
<keyword evidence="6" id="KW-0520">NAD</keyword>
<evidence type="ECO:0000313" key="9">
    <source>
        <dbReference type="Proteomes" id="UP000799772"/>
    </source>
</evidence>
<dbReference type="InterPro" id="IPR013149">
    <property type="entry name" value="ADH-like_C"/>
</dbReference>
<dbReference type="GO" id="GO:0046872">
    <property type="term" value="F:metal ion binding"/>
    <property type="evidence" value="ECO:0007669"/>
    <property type="project" value="UniProtKB-KW"/>
</dbReference>
<comment type="caution">
    <text evidence="8">The sequence shown here is derived from an EMBL/GenBank/DDBJ whole genome shotgun (WGS) entry which is preliminary data.</text>
</comment>
<reference evidence="8" key="1">
    <citation type="journal article" date="2020" name="Stud. Mycol.">
        <title>101 Dothideomycetes genomes: a test case for predicting lifestyles and emergence of pathogens.</title>
        <authorList>
            <person name="Haridas S."/>
            <person name="Albert R."/>
            <person name="Binder M."/>
            <person name="Bloem J."/>
            <person name="Labutti K."/>
            <person name="Salamov A."/>
            <person name="Andreopoulos B."/>
            <person name="Baker S."/>
            <person name="Barry K."/>
            <person name="Bills G."/>
            <person name="Bluhm B."/>
            <person name="Cannon C."/>
            <person name="Castanera R."/>
            <person name="Culley D."/>
            <person name="Daum C."/>
            <person name="Ezra D."/>
            <person name="Gonzalez J."/>
            <person name="Henrissat B."/>
            <person name="Kuo A."/>
            <person name="Liang C."/>
            <person name="Lipzen A."/>
            <person name="Lutzoni F."/>
            <person name="Magnuson J."/>
            <person name="Mondo S."/>
            <person name="Nolan M."/>
            <person name="Ohm R."/>
            <person name="Pangilinan J."/>
            <person name="Park H.-J."/>
            <person name="Ramirez L."/>
            <person name="Alfaro M."/>
            <person name="Sun H."/>
            <person name="Tritt A."/>
            <person name="Yoshinaga Y."/>
            <person name="Zwiers L.-H."/>
            <person name="Turgeon B."/>
            <person name="Goodwin S."/>
            <person name="Spatafora J."/>
            <person name="Crous P."/>
            <person name="Grigoriev I."/>
        </authorList>
    </citation>
    <scope>NUCLEOTIDE SEQUENCE</scope>
    <source>
        <strain evidence="8">CBS 133067</strain>
    </source>
</reference>
<evidence type="ECO:0000256" key="4">
    <source>
        <dbReference type="ARBA" id="ARBA00022833"/>
    </source>
</evidence>
<proteinExistence type="inferred from homology"/>
<evidence type="ECO:0000313" key="8">
    <source>
        <dbReference type="EMBL" id="KAF2104232.1"/>
    </source>
</evidence>
<dbReference type="Proteomes" id="UP000799772">
    <property type="component" value="Unassembled WGS sequence"/>
</dbReference>
<dbReference type="Gene3D" id="3.90.180.10">
    <property type="entry name" value="Medium-chain alcohol dehydrogenases, catalytic domain"/>
    <property type="match status" value="1"/>
</dbReference>
<dbReference type="Pfam" id="PF08240">
    <property type="entry name" value="ADH_N"/>
    <property type="match status" value="1"/>
</dbReference>
<dbReference type="AlphaFoldDB" id="A0A9P4ME89"/>
<sequence>MAATEEPPRIMKAQFLDAFNQPYNFRETEVPTCSSPYDILIKVDAASYCHTDAVLAAGLMPPNPASFPHVGCHEFAGRVVYLPSNASETAKQFPPGTRLGVPGRAFHPCGACAECLDESTPYSDAAGYSVYCPKSANNGVSGPGGFREYAVVDARQVAPIPQGLDCVDVAPLMCAGVTIYSALIKCNLKPGQSVGISGCGGGLGHLGLQFATKMGLKVFGIDAADKPLELAMSLNTGSKLIDARTEDPESVVQELGREMGKTERSEMGLDAVIILPESQQAFDYAVKLLRNRGKCIVVSFPEKGFNISSRDIVFRQISFEGSLVGSNRLLREMLKFAAEHQVKAVKRTYPLAKLNELVEDYHKGAGGKLVIDMS</sequence>
<dbReference type="OrthoDB" id="256333at2759"/>
<feature type="domain" description="Enoyl reductase (ER)" evidence="7">
    <location>
        <begin position="17"/>
        <end position="371"/>
    </location>
</feature>